<comment type="catalytic activity">
    <reaction evidence="8">
        <text>RNA(n) + a ribonucleoside 5'-triphosphate = RNA(n+1) + diphosphate</text>
        <dbReference type="Rhea" id="RHEA:21248"/>
        <dbReference type="Rhea" id="RHEA-COMP:14527"/>
        <dbReference type="Rhea" id="RHEA-COMP:17342"/>
        <dbReference type="ChEBI" id="CHEBI:33019"/>
        <dbReference type="ChEBI" id="CHEBI:61557"/>
        <dbReference type="ChEBI" id="CHEBI:140395"/>
        <dbReference type="EC" id="2.7.7.6"/>
    </reaction>
</comment>
<evidence type="ECO:0000256" key="8">
    <source>
        <dbReference type="HAMAP-Rule" id="MF_00615"/>
    </source>
</evidence>
<reference evidence="10" key="1">
    <citation type="book" date="2010" name="EXTREMOPHILES" publisher="0:0-0">
        <title>Complete genome sequences of ten hyperthermophilic archaea reveal their metabolic capabilities and possible ecological roles.</title>
        <editorList>
            <person name="?"/>
        </editorList>
        <authorList>
            <person name="Ravin N.V."/>
            <person name="Mardanov A.V."/>
            <person name="Bonch-Osmolovskaya E.A."/>
            <person name="Skryabin K.G."/>
        </authorList>
    </citation>
    <scope>NUCLEOTIDE SEQUENCE [LARGE SCALE GENOMIC DNA]</scope>
    <source>
        <strain evidence="10">1505</strain>
    </source>
</reference>
<organism evidence="9 10">
    <name type="scientific">Thermofilum adornatum 1505</name>
    <dbReference type="NCBI Taxonomy" id="697581"/>
    <lineage>
        <taxon>Archaea</taxon>
        <taxon>Thermoproteota</taxon>
        <taxon>Thermoprotei</taxon>
        <taxon>Thermofilales</taxon>
        <taxon>Thermofilaceae</taxon>
        <taxon>Thermofilum</taxon>
    </lineage>
</organism>
<dbReference type="GO" id="GO:0008270">
    <property type="term" value="F:zinc ion binding"/>
    <property type="evidence" value="ECO:0007669"/>
    <property type="project" value="UniProtKB-UniRule"/>
</dbReference>
<comment type="subcellular location">
    <subcellularLocation>
        <location evidence="8">Cytoplasm</location>
    </subcellularLocation>
</comment>
<evidence type="ECO:0000256" key="2">
    <source>
        <dbReference type="ARBA" id="ARBA00022490"/>
    </source>
</evidence>
<feature type="binding site" evidence="8">
    <location>
        <position position="35"/>
    </location>
    <ligand>
        <name>Zn(2+)</name>
        <dbReference type="ChEBI" id="CHEBI:29105"/>
    </ligand>
</feature>
<dbReference type="HAMAP" id="MF_00615">
    <property type="entry name" value="RNApol_arch_Rpo12"/>
    <property type="match status" value="1"/>
</dbReference>
<name>A0A3G1AA33_9CREN</name>
<evidence type="ECO:0000256" key="6">
    <source>
        <dbReference type="ARBA" id="ARBA00022833"/>
    </source>
</evidence>
<dbReference type="AlphaFoldDB" id="A0A3G1AA33"/>
<dbReference type="GO" id="GO:0005737">
    <property type="term" value="C:cytoplasm"/>
    <property type="evidence" value="ECO:0007669"/>
    <property type="project" value="UniProtKB-SubCell"/>
</dbReference>
<evidence type="ECO:0000313" key="9">
    <source>
        <dbReference type="EMBL" id="AJB42827.1"/>
    </source>
</evidence>
<dbReference type="GO" id="GO:0003899">
    <property type="term" value="F:DNA-directed RNA polymerase activity"/>
    <property type="evidence" value="ECO:0007669"/>
    <property type="project" value="UniProtKB-UniRule"/>
</dbReference>
<dbReference type="Gene3D" id="2.20.28.30">
    <property type="entry name" value="RNA polymerase ii, chain L"/>
    <property type="match status" value="1"/>
</dbReference>
<proteinExistence type="inferred from homology"/>
<evidence type="ECO:0000313" key="10">
    <source>
        <dbReference type="Proteomes" id="UP000266720"/>
    </source>
</evidence>
<evidence type="ECO:0000256" key="3">
    <source>
        <dbReference type="ARBA" id="ARBA00022679"/>
    </source>
</evidence>
<dbReference type="STRING" id="697581.TCARB_1791"/>
<keyword evidence="5 8" id="KW-0479">Metal-binding</keyword>
<dbReference type="GeneID" id="16573400"/>
<gene>
    <name evidence="8" type="primary">rpo12</name>
    <name evidence="8" type="synonym">rpoP</name>
    <name evidence="9" type="ORF">TCARB_1791</name>
</gene>
<keyword evidence="6 8" id="KW-0862">Zinc</keyword>
<comment type="subunit">
    <text evidence="8">Part of the RNA polymerase complex.</text>
</comment>
<dbReference type="GO" id="GO:0000428">
    <property type="term" value="C:DNA-directed RNA polymerase complex"/>
    <property type="evidence" value="ECO:0007669"/>
    <property type="project" value="UniProtKB-KW"/>
</dbReference>
<keyword evidence="1 8" id="KW-0240">DNA-directed RNA polymerase</keyword>
<dbReference type="SUPFAM" id="SSF63393">
    <property type="entry name" value="RNA polymerase subunits"/>
    <property type="match status" value="1"/>
</dbReference>
<accession>A0A3G1AA33</accession>
<feature type="binding site" evidence="8">
    <location>
        <position position="18"/>
    </location>
    <ligand>
        <name>Zn(2+)</name>
        <dbReference type="ChEBI" id="CHEBI:29105"/>
    </ligand>
</feature>
<dbReference type="GO" id="GO:0006351">
    <property type="term" value="P:DNA-templated transcription"/>
    <property type="evidence" value="ECO:0007669"/>
    <property type="project" value="UniProtKB-UniRule"/>
</dbReference>
<keyword evidence="3 8" id="KW-0808">Transferase</keyword>
<comment type="function">
    <text evidence="8">DNA-dependent RNA polymerase (RNAP) catalyzes the transcription of DNA into RNA using the four ribonucleoside triphosphates as substrates.</text>
</comment>
<dbReference type="InterPro" id="IPR023464">
    <property type="entry name" value="Rpo12"/>
</dbReference>
<keyword evidence="2 8" id="KW-0963">Cytoplasm</keyword>
<evidence type="ECO:0000256" key="7">
    <source>
        <dbReference type="ARBA" id="ARBA00023163"/>
    </source>
</evidence>
<dbReference type="InterPro" id="IPR006591">
    <property type="entry name" value="RNAP_P/RPABC4"/>
</dbReference>
<dbReference type="Pfam" id="PF03604">
    <property type="entry name" value="Zn_ribbon_RPAB4"/>
    <property type="match status" value="1"/>
</dbReference>
<evidence type="ECO:0000256" key="4">
    <source>
        <dbReference type="ARBA" id="ARBA00022695"/>
    </source>
</evidence>
<comment type="similarity">
    <text evidence="8">Belongs to the archaeal Rpo12/eukaryotic RPC10 RNA polymerase subunit family.</text>
</comment>
<dbReference type="RefSeq" id="WP_020962421.1">
    <property type="nucleotide sequence ID" value="NZ_CP007493.1"/>
</dbReference>
<dbReference type="KEGG" id="tcb:TCARB_1791"/>
<evidence type="ECO:0000256" key="5">
    <source>
        <dbReference type="ARBA" id="ARBA00022723"/>
    </source>
</evidence>
<dbReference type="InterPro" id="IPR029040">
    <property type="entry name" value="RPABC4/Spt4"/>
</dbReference>
<dbReference type="Proteomes" id="UP000266720">
    <property type="component" value="Chromosome"/>
</dbReference>
<sequence length="57" mass="6672">MEGFGEAREIKMYRCLRCGNVFSLEDQERLPGIRCPQCGFRIFEKVRLPIPKRVKAV</sequence>
<keyword evidence="4 8" id="KW-0548">Nucleotidyltransferase</keyword>
<dbReference type="GO" id="GO:0003677">
    <property type="term" value="F:DNA binding"/>
    <property type="evidence" value="ECO:0007669"/>
    <property type="project" value="InterPro"/>
</dbReference>
<protein>
    <recommendedName>
        <fullName evidence="8">DNA-directed RNA polymerase subunit Rpo12</fullName>
        <ecNumber evidence="8">2.7.7.6</ecNumber>
    </recommendedName>
    <alternativeName>
        <fullName evidence="8">DNA-directed RNA polymerase subunit P</fullName>
    </alternativeName>
</protein>
<keyword evidence="7 8" id="KW-0804">Transcription</keyword>
<dbReference type="GeneID" id="25407202"/>
<evidence type="ECO:0000256" key="1">
    <source>
        <dbReference type="ARBA" id="ARBA00022478"/>
    </source>
</evidence>
<comment type="cofactor">
    <cofactor evidence="8">
        <name>Zn(2+)</name>
        <dbReference type="ChEBI" id="CHEBI:29105"/>
    </cofactor>
    <text evidence="8">Binds 1 zinc ion.</text>
</comment>
<dbReference type="SMART" id="SM00659">
    <property type="entry name" value="RPOLCX"/>
    <property type="match status" value="1"/>
</dbReference>
<dbReference type="EMBL" id="CP007493">
    <property type="protein sequence ID" value="AJB42827.1"/>
    <property type="molecule type" value="Genomic_DNA"/>
</dbReference>
<dbReference type="EC" id="2.7.7.6" evidence="8"/>
<feature type="binding site" evidence="8">
    <location>
        <position position="38"/>
    </location>
    <ligand>
        <name>Zn(2+)</name>
        <dbReference type="ChEBI" id="CHEBI:29105"/>
    </ligand>
</feature>